<dbReference type="Pfam" id="PF00553">
    <property type="entry name" value="CBM_2"/>
    <property type="match status" value="1"/>
</dbReference>
<dbReference type="EMBL" id="LT607410">
    <property type="protein sequence ID" value="SCF07238.1"/>
    <property type="molecule type" value="Genomic_DNA"/>
</dbReference>
<dbReference type="Pfam" id="PF03067">
    <property type="entry name" value="LPMO_10"/>
    <property type="match status" value="1"/>
</dbReference>
<protein>
    <submittedName>
        <fullName evidence="5">Chitin-binding protein</fullName>
    </submittedName>
</protein>
<feature type="compositionally biased region" description="Gly residues" evidence="2">
    <location>
        <begin position="228"/>
        <end position="240"/>
    </location>
</feature>
<feature type="chain" id="PRO_5039542560" evidence="3">
    <location>
        <begin position="25"/>
        <end position="373"/>
    </location>
</feature>
<feature type="domain" description="CBM2" evidence="4">
    <location>
        <begin position="269"/>
        <end position="373"/>
    </location>
</feature>
<evidence type="ECO:0000259" key="4">
    <source>
        <dbReference type="PROSITE" id="PS51173"/>
    </source>
</evidence>
<dbReference type="SUPFAM" id="SSF81296">
    <property type="entry name" value="E set domains"/>
    <property type="match status" value="1"/>
</dbReference>
<dbReference type="PROSITE" id="PS51318">
    <property type="entry name" value="TAT"/>
    <property type="match status" value="1"/>
</dbReference>
<feature type="region of interest" description="Disordered" evidence="2">
    <location>
        <begin position="228"/>
        <end position="275"/>
    </location>
</feature>
<sequence length="373" mass="38642">MLRSRTAALLTAAATLALGAVALASGPDPAAAHGAAMTPGSRTYLCWKDGLSPTGEIRPVNPACSAAVAQSGANSLYNWFSVLRSDAGGRTVGFIPDGKLCSGGNPGFAGYDLARTDWPVTHLTAGARLDFRYSNWAHHPGTFYFYVTKDSWSPTRPLAWSDLEEQPFLTVTNPPQNGSPGTNDGHYYFSGNLPSGKSGRHIVYSRWVRSDSQENFFGCSDVAFDGGNGEVTGVGSGGGTTPPPSPTTPPPGPTTPPPSPTTPPPSPTTPPPGGDCMAVYKVLNSWPGGFQGEVMIMNHSARTYGGWVAGWTWPSGQSISSLWNGTVSSSGSAVTVANAAWNGTIASEGTTTFGFTATTTGANTLPTVTCSGR</sequence>
<dbReference type="InterPro" id="IPR008965">
    <property type="entry name" value="CBM2/CBM3_carb-bd_dom_sf"/>
</dbReference>
<dbReference type="RefSeq" id="WP_231925345.1">
    <property type="nucleotide sequence ID" value="NZ_LT607410.1"/>
</dbReference>
<dbReference type="GO" id="GO:0030247">
    <property type="term" value="F:polysaccharide binding"/>
    <property type="evidence" value="ECO:0007669"/>
    <property type="project" value="UniProtKB-UniRule"/>
</dbReference>
<dbReference type="InterPro" id="IPR014756">
    <property type="entry name" value="Ig_E-set"/>
</dbReference>
<dbReference type="GO" id="GO:0004553">
    <property type="term" value="F:hydrolase activity, hydrolyzing O-glycosyl compounds"/>
    <property type="evidence" value="ECO:0007669"/>
    <property type="project" value="InterPro"/>
</dbReference>
<dbReference type="InterPro" id="IPR001919">
    <property type="entry name" value="CBD2"/>
</dbReference>
<feature type="signal peptide" evidence="3">
    <location>
        <begin position="1"/>
        <end position="24"/>
    </location>
</feature>
<dbReference type="Gene3D" id="2.70.50.50">
    <property type="entry name" value="chitin-binding protein cbp21"/>
    <property type="match status" value="1"/>
</dbReference>
<dbReference type="AlphaFoldDB" id="A0A1C4XF93"/>
<evidence type="ECO:0000313" key="5">
    <source>
        <dbReference type="EMBL" id="SCF07238.1"/>
    </source>
</evidence>
<dbReference type="PANTHER" id="PTHR34823:SF1">
    <property type="entry name" value="CHITIN-BINDING TYPE-4 DOMAIN-CONTAINING PROTEIN"/>
    <property type="match status" value="1"/>
</dbReference>
<feature type="compositionally biased region" description="Pro residues" evidence="2">
    <location>
        <begin position="241"/>
        <end position="273"/>
    </location>
</feature>
<dbReference type="InterPro" id="IPR004302">
    <property type="entry name" value="Cellulose/chitin-bd_N"/>
</dbReference>
<dbReference type="PROSITE" id="PS51173">
    <property type="entry name" value="CBM2"/>
    <property type="match status" value="1"/>
</dbReference>
<evidence type="ECO:0000256" key="2">
    <source>
        <dbReference type="SAM" id="MobiDB-lite"/>
    </source>
</evidence>
<dbReference type="SUPFAM" id="SSF49384">
    <property type="entry name" value="Carbohydrate-binding domain"/>
    <property type="match status" value="1"/>
</dbReference>
<accession>A0A1C4XF93</accession>
<proteinExistence type="predicted"/>
<dbReference type="PANTHER" id="PTHR34823">
    <property type="entry name" value="GLCNAC-BINDING PROTEIN A"/>
    <property type="match status" value="1"/>
</dbReference>
<organism evidence="5 6">
    <name type="scientific">Micromonospora purpureochromogenes</name>
    <dbReference type="NCBI Taxonomy" id="47872"/>
    <lineage>
        <taxon>Bacteria</taxon>
        <taxon>Bacillati</taxon>
        <taxon>Actinomycetota</taxon>
        <taxon>Actinomycetes</taxon>
        <taxon>Micromonosporales</taxon>
        <taxon>Micromonosporaceae</taxon>
        <taxon>Micromonospora</taxon>
    </lineage>
</organism>
<evidence type="ECO:0000256" key="1">
    <source>
        <dbReference type="ARBA" id="ARBA00022729"/>
    </source>
</evidence>
<evidence type="ECO:0000313" key="6">
    <source>
        <dbReference type="Proteomes" id="UP000198228"/>
    </source>
</evidence>
<dbReference type="SMART" id="SM00637">
    <property type="entry name" value="CBD_II"/>
    <property type="match status" value="1"/>
</dbReference>
<dbReference type="InterPro" id="IPR012291">
    <property type="entry name" value="CBM2_carb-bd_dom_sf"/>
</dbReference>
<dbReference type="GO" id="GO:0005975">
    <property type="term" value="P:carbohydrate metabolic process"/>
    <property type="evidence" value="ECO:0007669"/>
    <property type="project" value="InterPro"/>
</dbReference>
<name>A0A1C4XF93_9ACTN</name>
<gene>
    <name evidence="5" type="ORF">GA0074696_2553</name>
</gene>
<dbReference type="InterPro" id="IPR006311">
    <property type="entry name" value="TAT_signal"/>
</dbReference>
<dbReference type="InterPro" id="IPR051024">
    <property type="entry name" value="GlcNAc_Chitin_IntDeg"/>
</dbReference>
<dbReference type="Gene3D" id="2.60.40.290">
    <property type="match status" value="1"/>
</dbReference>
<dbReference type="Proteomes" id="UP000198228">
    <property type="component" value="Chromosome I"/>
</dbReference>
<dbReference type="CDD" id="cd21177">
    <property type="entry name" value="LPMO_AA10"/>
    <property type="match status" value="1"/>
</dbReference>
<evidence type="ECO:0000256" key="3">
    <source>
        <dbReference type="SAM" id="SignalP"/>
    </source>
</evidence>
<keyword evidence="1 3" id="KW-0732">Signal</keyword>
<reference evidence="5 6" key="1">
    <citation type="submission" date="2016-06" db="EMBL/GenBank/DDBJ databases">
        <authorList>
            <person name="Kjaerup R.B."/>
            <person name="Dalgaard T.S."/>
            <person name="Juul-Madsen H.R."/>
        </authorList>
    </citation>
    <scope>NUCLEOTIDE SEQUENCE [LARGE SCALE GENOMIC DNA]</scope>
    <source>
        <strain evidence="5 6">DSM 43821</strain>
    </source>
</reference>